<dbReference type="GO" id="GO:0006979">
    <property type="term" value="P:response to oxidative stress"/>
    <property type="evidence" value="ECO:0007669"/>
    <property type="project" value="TreeGrafter"/>
</dbReference>
<feature type="disulfide bond" description="Interchain (with Cys-52); in linked form" evidence="9">
    <location>
        <position position="213"/>
    </location>
</feature>
<reference evidence="12 13" key="1">
    <citation type="submission" date="2015-10" db="EMBL/GenBank/DDBJ databases">
        <title>Complete genome sequence of hyperthermophilic archaeon Pyrodictium delaneyi Su06.</title>
        <authorList>
            <person name="Jung J.-H."/>
            <person name="Lin J."/>
            <person name="Holden J.F."/>
            <person name="Park C.-S."/>
        </authorList>
    </citation>
    <scope>NUCLEOTIDE SEQUENCE [LARGE SCALE GENOMIC DNA]</scope>
    <source>
        <strain evidence="12 13">Su06</strain>
    </source>
</reference>
<gene>
    <name evidence="12" type="ORF">Pyrde_0333</name>
</gene>
<dbReference type="HAMAP" id="MF_00401">
    <property type="entry name" value="Peroxiredoxin"/>
    <property type="match status" value="1"/>
</dbReference>
<evidence type="ECO:0000256" key="7">
    <source>
        <dbReference type="ARBA" id="ARBA00025719"/>
    </source>
</evidence>
<feature type="binding site" evidence="9">
    <location>
        <position position="128"/>
    </location>
    <ligand>
        <name>substrate</name>
    </ligand>
</feature>
<feature type="active site" description="Cysteine sulfenic acid (-SOH) intermediate; for peroxidase activity" evidence="10">
    <location>
        <position position="52"/>
    </location>
</feature>
<feature type="disulfide bond" description="Alternate" evidence="9">
    <location>
        <begin position="207"/>
        <end position="213"/>
    </location>
</feature>
<dbReference type="Gene3D" id="3.40.30.10">
    <property type="entry name" value="Glutaredoxin"/>
    <property type="match status" value="1"/>
</dbReference>
<dbReference type="InterPro" id="IPR019479">
    <property type="entry name" value="Peroxiredoxin_C"/>
</dbReference>
<dbReference type="FunFam" id="3.40.30.10:FF:000011">
    <property type="entry name" value="Peroxiredoxin PRX1"/>
    <property type="match status" value="1"/>
</dbReference>
<dbReference type="AlphaFoldDB" id="A0A0P0N2A3"/>
<keyword evidence="4 9" id="KW-0049">Antioxidant</keyword>
<dbReference type="GO" id="GO:0008379">
    <property type="term" value="F:thioredoxin peroxidase activity"/>
    <property type="evidence" value="ECO:0007669"/>
    <property type="project" value="TreeGrafter"/>
</dbReference>
<dbReference type="GO" id="GO:0033554">
    <property type="term" value="P:cellular response to stress"/>
    <property type="evidence" value="ECO:0007669"/>
    <property type="project" value="TreeGrafter"/>
</dbReference>
<dbReference type="FunFam" id="3.30.1020.10:FF:000002">
    <property type="entry name" value="Peroxiredoxin"/>
    <property type="match status" value="1"/>
</dbReference>
<evidence type="ECO:0000256" key="10">
    <source>
        <dbReference type="PIRSR" id="PIRSR000239-1"/>
    </source>
</evidence>
<dbReference type="PROSITE" id="PS51352">
    <property type="entry name" value="THIOREDOXIN_2"/>
    <property type="match status" value="1"/>
</dbReference>
<dbReference type="InterPro" id="IPR050217">
    <property type="entry name" value="Peroxiredoxin"/>
</dbReference>
<feature type="disulfide bond" description="Interchain (with Cys-213); in linked form" evidence="9">
    <location>
        <position position="52"/>
    </location>
</feature>
<name>A0A0P0N2A3_9CREN</name>
<keyword evidence="9" id="KW-1015">Disulfide bond</keyword>
<proteinExistence type="inferred from homology"/>
<dbReference type="Gene3D" id="3.30.1020.10">
    <property type="entry name" value="Antioxidant, Horf6, Chain A, domain2"/>
    <property type="match status" value="1"/>
</dbReference>
<evidence type="ECO:0000313" key="12">
    <source>
        <dbReference type="EMBL" id="ALL00383.1"/>
    </source>
</evidence>
<comment type="subcellular location">
    <subcellularLocation>
        <location evidence="9">Cytoplasm</location>
    </subcellularLocation>
</comment>
<dbReference type="GO" id="GO:0045454">
    <property type="term" value="P:cell redox homeostasis"/>
    <property type="evidence" value="ECO:0007669"/>
    <property type="project" value="TreeGrafter"/>
</dbReference>
<dbReference type="InterPro" id="IPR024706">
    <property type="entry name" value="Peroxiredoxin_AhpC-typ"/>
</dbReference>
<dbReference type="InterPro" id="IPR036249">
    <property type="entry name" value="Thioredoxin-like_sf"/>
</dbReference>
<keyword evidence="2 9" id="KW-0963">Cytoplasm</keyword>
<keyword evidence="3 9" id="KW-0575">Peroxidase</keyword>
<evidence type="ECO:0000256" key="2">
    <source>
        <dbReference type="ARBA" id="ARBA00022490"/>
    </source>
</evidence>
<dbReference type="Proteomes" id="UP000058613">
    <property type="component" value="Chromosome"/>
</dbReference>
<dbReference type="KEGG" id="pdl:Pyrde_0333"/>
<protein>
    <recommendedName>
        <fullName evidence="9">Peroxiredoxin</fullName>
        <ecNumber evidence="9">1.11.1.24</ecNumber>
    </recommendedName>
    <alternativeName>
        <fullName evidence="9">Thioredoxin peroxidase</fullName>
    </alternativeName>
    <alternativeName>
        <fullName evidence="9">Thioredoxin-dependent peroxiredoxin</fullName>
    </alternativeName>
</protein>
<dbReference type="Pfam" id="PF00578">
    <property type="entry name" value="AhpC-TSA"/>
    <property type="match status" value="1"/>
</dbReference>
<evidence type="ECO:0000259" key="11">
    <source>
        <dbReference type="PROSITE" id="PS51352"/>
    </source>
</evidence>
<evidence type="ECO:0000256" key="5">
    <source>
        <dbReference type="ARBA" id="ARBA00023002"/>
    </source>
</evidence>
<keyword evidence="6 9" id="KW-0676">Redox-active center</keyword>
<keyword evidence="5 9" id="KW-0560">Oxidoreductase</keyword>
<comment type="similarity">
    <text evidence="1">Belongs to the peroxiredoxin family. AhpC/Prx1 subfamily.</text>
</comment>
<evidence type="ECO:0000256" key="1">
    <source>
        <dbReference type="ARBA" id="ARBA00009796"/>
    </source>
</evidence>
<dbReference type="GO" id="GO:0005829">
    <property type="term" value="C:cytosol"/>
    <property type="evidence" value="ECO:0007669"/>
    <property type="project" value="TreeGrafter"/>
</dbReference>
<comment type="subunit">
    <text evidence="8 9">Homodecamer. Pentamer of dimers that assemble into a ring structure.</text>
</comment>
<dbReference type="InterPro" id="IPR013766">
    <property type="entry name" value="Thioredoxin_domain"/>
</dbReference>
<accession>A0A0P0N2A3</accession>
<dbReference type="InterPro" id="IPR000866">
    <property type="entry name" value="AhpC/TSA"/>
</dbReference>
<dbReference type="PANTHER" id="PTHR10681:SF128">
    <property type="entry name" value="THIOREDOXIN-DEPENDENT PEROXIDE REDUCTASE, MITOCHONDRIAL"/>
    <property type="match status" value="1"/>
</dbReference>
<dbReference type="PANTHER" id="PTHR10681">
    <property type="entry name" value="THIOREDOXIN PEROXIDASE"/>
    <property type="match status" value="1"/>
</dbReference>
<comment type="miscellaneous">
    <text evidence="9">The active site is a conserved redox-active cysteine residue, the peroxidatic cysteine (C(P)), which makes the nucleophilic attack on the peroxide substrate. The peroxide oxidizes the C(P)-SH to cysteine sulfenic acid (C(P)-SOH), which then reacts with another cysteine residue, the resolving cysteine (C(R)), to form a disulfide bridge. The disulfide is subsequently reduced by an appropriate electron donor to complete the catalytic cycle. Although the primary sequence of this enzyme is similar to those of the 1-Cys Prx6 enzymes, its catalytic properties resemble those of the typical 2-Cys Prxs and C(R) is provided by the other dimeric subunit to form an intersubunit disulfide. The disulfide is subsequently reduced by thioredoxin.</text>
</comment>
<evidence type="ECO:0000313" key="13">
    <source>
        <dbReference type="Proteomes" id="UP000058613"/>
    </source>
</evidence>
<feature type="active site" description="Cysteine sulfenic acid (-SOH) intermediate" evidence="9">
    <location>
        <position position="52"/>
    </location>
</feature>
<dbReference type="SUPFAM" id="SSF52833">
    <property type="entry name" value="Thioredoxin-like"/>
    <property type="match status" value="1"/>
</dbReference>
<evidence type="ECO:0000256" key="4">
    <source>
        <dbReference type="ARBA" id="ARBA00022862"/>
    </source>
</evidence>
<comment type="catalytic activity">
    <reaction evidence="9">
        <text>a hydroperoxide + [thioredoxin]-dithiol = an alcohol + [thioredoxin]-disulfide + H2O</text>
        <dbReference type="Rhea" id="RHEA:62620"/>
        <dbReference type="Rhea" id="RHEA-COMP:10698"/>
        <dbReference type="Rhea" id="RHEA-COMP:10700"/>
        <dbReference type="ChEBI" id="CHEBI:15377"/>
        <dbReference type="ChEBI" id="CHEBI:29950"/>
        <dbReference type="ChEBI" id="CHEBI:30879"/>
        <dbReference type="ChEBI" id="CHEBI:35924"/>
        <dbReference type="ChEBI" id="CHEBI:50058"/>
        <dbReference type="EC" id="1.11.1.24"/>
    </reaction>
</comment>
<evidence type="ECO:0000256" key="8">
    <source>
        <dbReference type="ARBA" id="ARBA00064044"/>
    </source>
</evidence>
<evidence type="ECO:0000256" key="6">
    <source>
        <dbReference type="ARBA" id="ARBA00023284"/>
    </source>
</evidence>
<dbReference type="NCBIfam" id="NF009668">
    <property type="entry name" value="PRK13189.1"/>
    <property type="match status" value="1"/>
</dbReference>
<dbReference type="InterPro" id="IPR022915">
    <property type="entry name" value="Peroxiredoxin_TDXH"/>
</dbReference>
<comment type="function">
    <text evidence="9">Thiol-specific peroxidase that catalyzes the reduction of hydrogen peroxide and organic hydroperoxides to water and alcohols, respectively. Plays a role in cell protection against oxidative stress by detoxifying peroxides.</text>
</comment>
<dbReference type="Pfam" id="PF10417">
    <property type="entry name" value="1-cysPrx_C"/>
    <property type="match status" value="1"/>
</dbReference>
<dbReference type="CDD" id="cd03016">
    <property type="entry name" value="PRX_1cys"/>
    <property type="match status" value="1"/>
</dbReference>
<dbReference type="STRING" id="1273541.Pyrde_0333"/>
<sequence length="236" mass="27111">MKRAMPGNIPLIGERFPEMEVVTDHGVIKLPDHFKGKWFVLFSHPADFTPVCTTEFVAFAKRYEDFKKLNTELIGLSVDNTFSHIKWKEWIKEKLGVEIPFPIIADPMGEVAKKLGMIHAESGVVTVRAVFVVDDQGVIRAILYYPLNVGRNIDEILRLVEALQLSSKYGRAVPANWPNNELIGDQLIVPPASTEQEAKERLQKFKCFDWWFCYEDKASQEEKEQARRFLKRVANC</sequence>
<organism evidence="12 13">
    <name type="scientific">Pyrodictium delaneyi</name>
    <dbReference type="NCBI Taxonomy" id="1273541"/>
    <lineage>
        <taxon>Archaea</taxon>
        <taxon>Thermoproteota</taxon>
        <taxon>Thermoprotei</taxon>
        <taxon>Desulfurococcales</taxon>
        <taxon>Pyrodictiaceae</taxon>
        <taxon>Pyrodictium</taxon>
    </lineage>
</organism>
<dbReference type="EC" id="1.11.1.24" evidence="9"/>
<evidence type="ECO:0000256" key="9">
    <source>
        <dbReference type="HAMAP-Rule" id="MF_00401"/>
    </source>
</evidence>
<dbReference type="EMBL" id="CP013011">
    <property type="protein sequence ID" value="ALL00383.1"/>
    <property type="molecule type" value="Genomic_DNA"/>
</dbReference>
<dbReference type="PATRIC" id="fig|1273541.4.peg.366"/>
<comment type="similarity">
    <text evidence="7 9">Belongs to the peroxiredoxin family. Prx6 subfamily.</text>
</comment>
<evidence type="ECO:0000256" key="3">
    <source>
        <dbReference type="ARBA" id="ARBA00022559"/>
    </source>
</evidence>
<dbReference type="GO" id="GO:0042744">
    <property type="term" value="P:hydrogen peroxide catabolic process"/>
    <property type="evidence" value="ECO:0007669"/>
    <property type="project" value="TreeGrafter"/>
</dbReference>
<feature type="domain" description="Thioredoxin" evidence="11">
    <location>
        <begin position="10"/>
        <end position="165"/>
    </location>
</feature>
<dbReference type="InterPro" id="IPR045020">
    <property type="entry name" value="PRX_1cys"/>
</dbReference>
<dbReference type="PIRSF" id="PIRSF000239">
    <property type="entry name" value="AHPC"/>
    <property type="match status" value="1"/>
</dbReference>